<comment type="caution">
    <text evidence="1">The sequence shown here is derived from an EMBL/GenBank/DDBJ whole genome shotgun (WGS) entry which is preliminary data.</text>
</comment>
<sequence>MIDTAVPAVPLAAAPAGRRVVGATRLDADAHDAEHLLADLVRVVAANDPSVVACTHLVSSPWRHVAVSVSFAAAGPAGPELVAGLAAALGEDVALAAIGPGPVTLHRGPDQGRRGAREAAVEHATRSEGKVVVFPGQQALVGELPLAEVLTASAVEQIECLSGAYEPDSTLRVVGGFVRPRLRAGAMVLHCSSPGPRELVPWEMENPPQCGGH</sequence>
<evidence type="ECO:0000313" key="1">
    <source>
        <dbReference type="EMBL" id="NHC13101.1"/>
    </source>
</evidence>
<dbReference type="EMBL" id="JAANNP010000001">
    <property type="protein sequence ID" value="NHC13101.1"/>
    <property type="molecule type" value="Genomic_DNA"/>
</dbReference>
<protein>
    <submittedName>
        <fullName evidence="1">Uncharacterized protein</fullName>
    </submittedName>
</protein>
<accession>A0ABX0GSM2</accession>
<name>A0ABX0GSM2_9ACTN</name>
<organism evidence="1 2">
    <name type="scientific">Motilibacter deserti</name>
    <dbReference type="NCBI Taxonomy" id="2714956"/>
    <lineage>
        <taxon>Bacteria</taxon>
        <taxon>Bacillati</taxon>
        <taxon>Actinomycetota</taxon>
        <taxon>Actinomycetes</taxon>
        <taxon>Motilibacterales</taxon>
        <taxon>Motilibacteraceae</taxon>
        <taxon>Motilibacter</taxon>
    </lineage>
</organism>
<gene>
    <name evidence="1" type="ORF">G9H71_04825</name>
</gene>
<proteinExistence type="predicted"/>
<dbReference type="Proteomes" id="UP000800981">
    <property type="component" value="Unassembled WGS sequence"/>
</dbReference>
<evidence type="ECO:0000313" key="2">
    <source>
        <dbReference type="Proteomes" id="UP000800981"/>
    </source>
</evidence>
<keyword evidence="2" id="KW-1185">Reference proteome</keyword>
<reference evidence="1 2" key="1">
    <citation type="submission" date="2020-03" db="EMBL/GenBank/DDBJ databases">
        <title>Two novel Motilibacter sp.</title>
        <authorList>
            <person name="Liu S."/>
        </authorList>
    </citation>
    <scope>NUCLEOTIDE SEQUENCE [LARGE SCALE GENOMIC DNA]</scope>
    <source>
        <strain evidence="1 2">E257</strain>
    </source>
</reference>
<dbReference type="RefSeq" id="WP_166278582.1">
    <property type="nucleotide sequence ID" value="NZ_JAANNP010000001.1"/>
</dbReference>